<evidence type="ECO:0000313" key="3">
    <source>
        <dbReference type="Proteomes" id="UP000550707"/>
    </source>
</evidence>
<sequence length="154" mass="16519">MGKNRRERVTGRSAERRQLAMAGNREEGAVRISHTVDASVVPGTRSGEVLVTFATDDPPSPYNGALLTAFTQEDPSCSLAHTPAACSSEDTGSFCQGSNHNHRCCGSSAEKMLLCALPRAFWPSWNQAAPQSSVHRLDPEPRLPPTHPAQALAL</sequence>
<feature type="region of interest" description="Disordered" evidence="1">
    <location>
        <begin position="1"/>
        <end position="26"/>
    </location>
</feature>
<gene>
    <name evidence="2" type="ORF">HJG59_011491</name>
</gene>
<dbReference type="Proteomes" id="UP000550707">
    <property type="component" value="Unassembled WGS sequence"/>
</dbReference>
<dbReference type="AlphaFoldDB" id="A0A7J8GLW1"/>
<feature type="region of interest" description="Disordered" evidence="1">
    <location>
        <begin position="133"/>
        <end position="154"/>
    </location>
</feature>
<evidence type="ECO:0000256" key="1">
    <source>
        <dbReference type="SAM" id="MobiDB-lite"/>
    </source>
</evidence>
<evidence type="ECO:0000313" key="2">
    <source>
        <dbReference type="EMBL" id="KAF6460579.1"/>
    </source>
</evidence>
<reference evidence="2 3" key="1">
    <citation type="journal article" date="2020" name="Nature">
        <title>Six reference-quality genomes reveal evolution of bat adaptations.</title>
        <authorList>
            <person name="Jebb D."/>
            <person name="Huang Z."/>
            <person name="Pippel M."/>
            <person name="Hughes G.M."/>
            <person name="Lavrichenko K."/>
            <person name="Devanna P."/>
            <person name="Winkler S."/>
            <person name="Jermiin L.S."/>
            <person name="Skirmuntt E.C."/>
            <person name="Katzourakis A."/>
            <person name="Burkitt-Gray L."/>
            <person name="Ray D.A."/>
            <person name="Sullivan K.A.M."/>
            <person name="Roscito J.G."/>
            <person name="Kirilenko B.M."/>
            <person name="Davalos L.M."/>
            <person name="Corthals A.P."/>
            <person name="Power M.L."/>
            <person name="Jones G."/>
            <person name="Ransome R.D."/>
            <person name="Dechmann D.K.N."/>
            <person name="Locatelli A.G."/>
            <person name="Puechmaille S.J."/>
            <person name="Fedrigo O."/>
            <person name="Jarvis E.D."/>
            <person name="Hiller M."/>
            <person name="Vernes S.C."/>
            <person name="Myers E.W."/>
            <person name="Teeling E.C."/>
        </authorList>
    </citation>
    <scope>NUCLEOTIDE SEQUENCE [LARGE SCALE GENOMIC DNA]</scope>
    <source>
        <strain evidence="2">MMolMol1</strain>
        <tissue evidence="2">Muscle</tissue>
    </source>
</reference>
<keyword evidence="3" id="KW-1185">Reference proteome</keyword>
<protein>
    <submittedName>
        <fullName evidence="2">Uncharacterized protein</fullName>
    </submittedName>
</protein>
<feature type="compositionally biased region" description="Basic and acidic residues" evidence="1">
    <location>
        <begin position="7"/>
        <end position="26"/>
    </location>
</feature>
<dbReference type="EMBL" id="JACASF010000009">
    <property type="protein sequence ID" value="KAF6460579.1"/>
    <property type="molecule type" value="Genomic_DNA"/>
</dbReference>
<dbReference type="InParanoid" id="A0A7J8GLW1"/>
<organism evidence="2 3">
    <name type="scientific">Molossus molossus</name>
    <name type="common">Pallas' mastiff bat</name>
    <name type="synonym">Vespertilio molossus</name>
    <dbReference type="NCBI Taxonomy" id="27622"/>
    <lineage>
        <taxon>Eukaryota</taxon>
        <taxon>Metazoa</taxon>
        <taxon>Chordata</taxon>
        <taxon>Craniata</taxon>
        <taxon>Vertebrata</taxon>
        <taxon>Euteleostomi</taxon>
        <taxon>Mammalia</taxon>
        <taxon>Eutheria</taxon>
        <taxon>Laurasiatheria</taxon>
        <taxon>Chiroptera</taxon>
        <taxon>Yangochiroptera</taxon>
        <taxon>Molossidae</taxon>
        <taxon>Molossus</taxon>
    </lineage>
</organism>
<accession>A0A7J8GLW1</accession>
<proteinExistence type="predicted"/>
<comment type="caution">
    <text evidence="2">The sequence shown here is derived from an EMBL/GenBank/DDBJ whole genome shotgun (WGS) entry which is preliminary data.</text>
</comment>
<name>A0A7J8GLW1_MOLMO</name>